<sequence length="105" mass="12128">MGRVEPADVKKVVTTLKRAVKVVGTPAYHEMVKNCMIQDLSWKGLPRTGRTCFWNWGWRGASPASSARRSRRSPWRTSPLPEERKKRSFWCMEHPSNLQGSRMGR</sequence>
<evidence type="ECO:0000256" key="1">
    <source>
        <dbReference type="SAM" id="MobiDB-lite"/>
    </source>
</evidence>
<dbReference type="Gene3D" id="3.40.50.2000">
    <property type="entry name" value="Glycogen Phosphorylase B"/>
    <property type="match status" value="1"/>
</dbReference>
<dbReference type="EMBL" id="LT934123">
    <property type="protein sequence ID" value="VAI69530.1"/>
    <property type="molecule type" value="Genomic_DNA"/>
</dbReference>
<evidence type="ECO:0000313" key="3">
    <source>
        <dbReference type="Proteomes" id="UP000324705"/>
    </source>
</evidence>
<reference evidence="2 3" key="1">
    <citation type="submission" date="2017-09" db="EMBL/GenBank/DDBJ databases">
        <authorList>
            <consortium name="International Durum Wheat Genome Sequencing Consortium (IDWGSC)"/>
            <person name="Milanesi L."/>
        </authorList>
    </citation>
    <scope>NUCLEOTIDE SEQUENCE [LARGE SCALE GENOMIC DNA]</scope>
    <source>
        <strain evidence="3">cv. Svevo</strain>
    </source>
</reference>
<dbReference type="AlphaFoldDB" id="A0A9R0Z322"/>
<dbReference type="Proteomes" id="UP000324705">
    <property type="component" value="Chromosome 7A"/>
</dbReference>
<name>A0A9R0Z322_TRITD</name>
<feature type="region of interest" description="Disordered" evidence="1">
    <location>
        <begin position="59"/>
        <end position="86"/>
    </location>
</feature>
<keyword evidence="3" id="KW-1185">Reference proteome</keyword>
<gene>
    <name evidence="2" type="ORF">TRITD_7Av1G018110</name>
</gene>
<organism evidence="2 3">
    <name type="scientific">Triticum turgidum subsp. durum</name>
    <name type="common">Durum wheat</name>
    <name type="synonym">Triticum durum</name>
    <dbReference type="NCBI Taxonomy" id="4567"/>
    <lineage>
        <taxon>Eukaryota</taxon>
        <taxon>Viridiplantae</taxon>
        <taxon>Streptophyta</taxon>
        <taxon>Embryophyta</taxon>
        <taxon>Tracheophyta</taxon>
        <taxon>Spermatophyta</taxon>
        <taxon>Magnoliopsida</taxon>
        <taxon>Liliopsida</taxon>
        <taxon>Poales</taxon>
        <taxon>Poaceae</taxon>
        <taxon>BOP clade</taxon>
        <taxon>Pooideae</taxon>
        <taxon>Triticodae</taxon>
        <taxon>Triticeae</taxon>
        <taxon>Triticinae</taxon>
        <taxon>Triticum</taxon>
    </lineage>
</organism>
<dbReference type="Gramene" id="TRITD7Av1G018110.7">
    <property type="protein sequence ID" value="TRITD7Av1G018110.7"/>
    <property type="gene ID" value="TRITD7Av1G018110"/>
</dbReference>
<accession>A0A9R0Z322</accession>
<proteinExistence type="predicted"/>
<protein>
    <submittedName>
        <fullName evidence="2">Uncharacterized protein</fullName>
    </submittedName>
</protein>
<evidence type="ECO:0000313" key="2">
    <source>
        <dbReference type="EMBL" id="VAI69530.1"/>
    </source>
</evidence>